<sequence>PFRLREIFLALLYTDLLIFYLPKRKFYAIFKYMDKSKKNKHLPDSIKIGYTDYAFDFWPDTFASTEQAQGEFFSAAQKIGLKESTIPSRWGVNTLIHEILHGIVYQYGLEVNSDEEKIVNTLSNGLTTVFVDNPWLLDYIKKHTTNKNNVV</sequence>
<dbReference type="AlphaFoldDB" id="A0A383A2X3"/>
<organism evidence="1">
    <name type="scientific">marine metagenome</name>
    <dbReference type="NCBI Taxonomy" id="408172"/>
    <lineage>
        <taxon>unclassified sequences</taxon>
        <taxon>metagenomes</taxon>
        <taxon>ecological metagenomes</taxon>
    </lineage>
</organism>
<dbReference type="EMBL" id="UINC01188608">
    <property type="protein sequence ID" value="SVE01910.1"/>
    <property type="molecule type" value="Genomic_DNA"/>
</dbReference>
<evidence type="ECO:0000313" key="1">
    <source>
        <dbReference type="EMBL" id="SVE01910.1"/>
    </source>
</evidence>
<reference evidence="1" key="1">
    <citation type="submission" date="2018-05" db="EMBL/GenBank/DDBJ databases">
        <authorList>
            <person name="Lanie J.A."/>
            <person name="Ng W.-L."/>
            <person name="Kazmierczak K.M."/>
            <person name="Andrzejewski T.M."/>
            <person name="Davidsen T.M."/>
            <person name="Wayne K.J."/>
            <person name="Tettelin H."/>
            <person name="Glass J.I."/>
            <person name="Rusch D."/>
            <person name="Podicherti R."/>
            <person name="Tsui H.-C.T."/>
            <person name="Winkler M.E."/>
        </authorList>
    </citation>
    <scope>NUCLEOTIDE SEQUENCE</scope>
</reference>
<name>A0A383A2X3_9ZZZZ</name>
<gene>
    <name evidence="1" type="ORF">METZ01_LOCUS454764</name>
</gene>
<feature type="non-terminal residue" evidence="1">
    <location>
        <position position="1"/>
    </location>
</feature>
<accession>A0A383A2X3</accession>
<proteinExistence type="predicted"/>
<protein>
    <submittedName>
        <fullName evidence="1">Uncharacterized protein</fullName>
    </submittedName>
</protein>